<dbReference type="Gene3D" id="3.40.50.20">
    <property type="match status" value="1"/>
</dbReference>
<accession>A0A5M9MW50</accession>
<proteinExistence type="predicted"/>
<dbReference type="Pfam" id="PF02655">
    <property type="entry name" value="ATP-grasp_3"/>
    <property type="match status" value="1"/>
</dbReference>
<dbReference type="Proteomes" id="UP000324241">
    <property type="component" value="Unassembled WGS sequence"/>
</dbReference>
<dbReference type="InterPro" id="IPR003806">
    <property type="entry name" value="ATP-grasp_PylC-type"/>
</dbReference>
<feature type="region of interest" description="Disordered" evidence="1">
    <location>
        <begin position="1"/>
        <end position="23"/>
    </location>
</feature>
<evidence type="ECO:0000313" key="3">
    <source>
        <dbReference type="EMBL" id="KAA8649604.1"/>
    </source>
</evidence>
<dbReference type="Gene3D" id="3.30.470.20">
    <property type="entry name" value="ATP-grasp fold, B domain"/>
    <property type="match status" value="1"/>
</dbReference>
<protein>
    <recommendedName>
        <fullName evidence="2">ATP-grasp fold PylC-type domain-containing protein</fullName>
    </recommendedName>
</protein>
<reference evidence="3 4" key="1">
    <citation type="submission" date="2019-08" db="EMBL/GenBank/DDBJ databases">
        <title>The genome sequence of a newly discovered highly antifungal drug resistant Aspergillus species, Aspergillus tanneri NIH 1004.</title>
        <authorList>
            <person name="Mounaud S."/>
            <person name="Singh I."/>
            <person name="Joardar V."/>
            <person name="Pakala S."/>
            <person name="Pakala S."/>
            <person name="Venepally P."/>
            <person name="Chung J.K."/>
            <person name="Losada L."/>
            <person name="Nierman W.C."/>
        </authorList>
    </citation>
    <scope>NUCLEOTIDE SEQUENCE [LARGE SCALE GENOMIC DNA]</scope>
    <source>
        <strain evidence="3 4">NIH1004</strain>
    </source>
</reference>
<dbReference type="AlphaFoldDB" id="A0A5M9MW50"/>
<name>A0A5M9MW50_9EURO</name>
<evidence type="ECO:0000256" key="1">
    <source>
        <dbReference type="SAM" id="MobiDB-lite"/>
    </source>
</evidence>
<dbReference type="VEuPathDB" id="FungiDB:EYZ11_005968"/>
<gene>
    <name evidence="3" type="ORF">ATNIH1004_002275</name>
</gene>
<evidence type="ECO:0000259" key="2">
    <source>
        <dbReference type="Pfam" id="PF02655"/>
    </source>
</evidence>
<dbReference type="RefSeq" id="XP_033428965.1">
    <property type="nucleotide sequence ID" value="XM_033566970.1"/>
</dbReference>
<organism evidence="3 4">
    <name type="scientific">Aspergillus tanneri</name>
    <dbReference type="NCBI Taxonomy" id="1220188"/>
    <lineage>
        <taxon>Eukaryota</taxon>
        <taxon>Fungi</taxon>
        <taxon>Dikarya</taxon>
        <taxon>Ascomycota</taxon>
        <taxon>Pezizomycotina</taxon>
        <taxon>Eurotiomycetes</taxon>
        <taxon>Eurotiomycetidae</taxon>
        <taxon>Eurotiales</taxon>
        <taxon>Aspergillaceae</taxon>
        <taxon>Aspergillus</taxon>
        <taxon>Aspergillus subgen. Circumdati</taxon>
    </lineage>
</organism>
<dbReference type="GeneID" id="54324977"/>
<comment type="caution">
    <text evidence="3">The sequence shown here is derived from an EMBL/GenBank/DDBJ whole genome shotgun (WGS) entry which is preliminary data.</text>
</comment>
<dbReference type="SUPFAM" id="SSF56059">
    <property type="entry name" value="Glutathione synthetase ATP-binding domain-like"/>
    <property type="match status" value="1"/>
</dbReference>
<feature type="compositionally biased region" description="Polar residues" evidence="1">
    <location>
        <begin position="8"/>
        <end position="23"/>
    </location>
</feature>
<evidence type="ECO:0000313" key="4">
    <source>
        <dbReference type="Proteomes" id="UP000324241"/>
    </source>
</evidence>
<sequence>MPHHTKSTKPLLQSAQPKKSLDSPSRLNVLLTNGRFPVSLDLARQLTLAGCRVYCVDPMQYHICRFSRVVKANKVVPSPRSNPRGYVEAVREAIRVWKIHFVIPIHEEEFCLAESMEPEILDRLFAPSWEVLMLLHSKWEFSNMMRRFELDVPAAQLCRNMDDIRKLDRSKEWAVKPVFGRANTNVHHLRPGEPIPTIHVSEKDQYVAQEWIRGARYCSYSVFYQGFLRAHGVYPVLETIDGSSCVYFQACNHPKIKEYVERLAAQLFPIHGQISLDFIETEDRLVTIDCNPRASSGSHLWSGTPFLAMVLIGRGTESFIEPPRTLLGLAFERQVIPGMLMWEHKNFTLKRFLKHVWRLVKTRDVVWSWLDLMPSLASPFMLTYYYYLCRQHKLTLPDLFQWDLIWEPTDEEQERVRNLGRRMQGHEGRKDG</sequence>
<dbReference type="EMBL" id="QUQM01000001">
    <property type="protein sequence ID" value="KAA8649604.1"/>
    <property type="molecule type" value="Genomic_DNA"/>
</dbReference>
<feature type="domain" description="ATP-grasp fold PylC-type" evidence="2">
    <location>
        <begin position="137"/>
        <end position="294"/>
    </location>
</feature>
<dbReference type="OrthoDB" id="186626at2759"/>
<dbReference type="GO" id="GO:0005524">
    <property type="term" value="F:ATP binding"/>
    <property type="evidence" value="ECO:0007669"/>
    <property type="project" value="InterPro"/>
</dbReference>
<dbReference type="GO" id="GO:0046872">
    <property type="term" value="F:metal ion binding"/>
    <property type="evidence" value="ECO:0007669"/>
    <property type="project" value="InterPro"/>
</dbReference>